<sequence>MVGRHVSGNSSYVSKGVLVVIVVAMLIGASAPVAADTLVNGNPDITVTAPEPEVEATSSQSIRVRLTNDGEVDLGGRANFEREVTTAKNVRVRILGERIDGPIDIKSGTQTIGTFPDGESIPIEFRAEVGDAEPGTYRIPVRVEYSYTRSVSYGPFERPDRQSSSSDEIQYITLRVEDKPQFAITSRTDPRTVADDNGNLEFTTDPQIVAGDNGEIEFTLQNRGTREATDVRLQFSSSAAGVFFGQPSNPAAQTSRTTTSLAPGEQREFSVSVGATEGVSPGTYPISIVTEYENSNGITEQANPLRTSLTVESDRTFSLRNVTTDNFRVDEPEARIRATLTNGGPGTAEGVVVRIAEQQQLPVSTVSGEAAVGSLEPGESALVEFTVAIPDEAEAGSISVPFGIEYENNDGDVLQPTSPLRQRLSVGEEQDRFQVIETNTSVTPGGSAQLDVRLRYTGTDPVKNANAKVFMSDPLSSSDDGAYLGTLEPGETTTATFRVSAAGSALPKQYSSAVEVRYEEPDGDTRFTGSLSIGVPVRASDGGDIPLLSIGAIAAIAIVGGAVFTYTRR</sequence>
<organism evidence="3 4">
    <name type="scientific">Haloglomus irregulare</name>
    <dbReference type="NCBI Taxonomy" id="2234134"/>
    <lineage>
        <taxon>Archaea</taxon>
        <taxon>Methanobacteriati</taxon>
        <taxon>Methanobacteriota</taxon>
        <taxon>Stenosarchaea group</taxon>
        <taxon>Halobacteria</taxon>
        <taxon>Halobacteriales</taxon>
        <taxon>Natronomonadaceae</taxon>
        <taxon>Haloglomus</taxon>
    </lineage>
</organism>
<reference evidence="3 4" key="1">
    <citation type="submission" date="2018-06" db="EMBL/GenBank/DDBJ databases">
        <title>Natronomonas sp. F16-60 a new haloarchaeon isolated from a solar saltern of Isla Cristina, Huelva, Spain.</title>
        <authorList>
            <person name="Duran-Viseras A."/>
            <person name="Sanchez-Porro C."/>
            <person name="Ventosa A."/>
        </authorList>
    </citation>
    <scope>NUCLEOTIDE SEQUENCE [LARGE SCALE GENOMIC DNA]</scope>
    <source>
        <strain evidence="3 4">F16-60</strain>
    </source>
</reference>
<dbReference type="EMBL" id="QMDX01000007">
    <property type="protein sequence ID" value="TSD13484.1"/>
    <property type="molecule type" value="Genomic_DNA"/>
</dbReference>
<dbReference type="Proteomes" id="UP000319894">
    <property type="component" value="Unassembled WGS sequence"/>
</dbReference>
<dbReference type="PANTHER" id="PTHR35902">
    <property type="entry name" value="S-LAYER DOMAIN-LIKE PROTEIN-RELATED"/>
    <property type="match status" value="1"/>
</dbReference>
<evidence type="ECO:0000313" key="3">
    <source>
        <dbReference type="EMBL" id="TSD13484.1"/>
    </source>
</evidence>
<evidence type="ECO:0000256" key="2">
    <source>
        <dbReference type="SAM" id="Phobius"/>
    </source>
</evidence>
<accession>A0A554N7V6</accession>
<feature type="compositionally biased region" description="Polar residues" evidence="1">
    <location>
        <begin position="246"/>
        <end position="261"/>
    </location>
</feature>
<dbReference type="AlphaFoldDB" id="A0A554N7V6"/>
<protein>
    <submittedName>
        <fullName evidence="3">Uncharacterized protein</fullName>
    </submittedName>
</protein>
<keyword evidence="2" id="KW-0472">Membrane</keyword>
<dbReference type="InterPro" id="IPR013783">
    <property type="entry name" value="Ig-like_fold"/>
</dbReference>
<dbReference type="Gene3D" id="2.60.40.10">
    <property type="entry name" value="Immunoglobulins"/>
    <property type="match status" value="2"/>
</dbReference>
<name>A0A554N7V6_9EURY</name>
<comment type="caution">
    <text evidence="3">The sequence shown here is derived from an EMBL/GenBank/DDBJ whole genome shotgun (WGS) entry which is preliminary data.</text>
</comment>
<keyword evidence="2" id="KW-0812">Transmembrane</keyword>
<keyword evidence="2" id="KW-1133">Transmembrane helix</keyword>
<dbReference type="PANTHER" id="PTHR35902:SF3">
    <property type="entry name" value="NPCBM-ASSOCIATED, NEW3 DOMAIN OF ALPHA-GALACTOSIDASE"/>
    <property type="match status" value="1"/>
</dbReference>
<evidence type="ECO:0000313" key="4">
    <source>
        <dbReference type="Proteomes" id="UP000319894"/>
    </source>
</evidence>
<dbReference type="InParanoid" id="A0A554N7V6"/>
<evidence type="ECO:0000256" key="1">
    <source>
        <dbReference type="SAM" id="MobiDB-lite"/>
    </source>
</evidence>
<feature type="transmembrane region" description="Helical" evidence="2">
    <location>
        <begin position="545"/>
        <end position="566"/>
    </location>
</feature>
<keyword evidence="4" id="KW-1185">Reference proteome</keyword>
<gene>
    <name evidence="3" type="ORF">DP107_11680</name>
</gene>
<proteinExistence type="predicted"/>
<feature type="region of interest" description="Disordered" evidence="1">
    <location>
        <begin position="244"/>
        <end position="265"/>
    </location>
</feature>
<dbReference type="OrthoDB" id="56770at2157"/>